<feature type="compositionally biased region" description="Basic and acidic residues" evidence="1">
    <location>
        <begin position="95"/>
        <end position="104"/>
    </location>
</feature>
<dbReference type="Pfam" id="PF10545">
    <property type="entry name" value="MADF_DNA_bdg"/>
    <property type="match status" value="1"/>
</dbReference>
<evidence type="ECO:0000256" key="1">
    <source>
        <dbReference type="SAM" id="MobiDB-lite"/>
    </source>
</evidence>
<evidence type="ECO:0000313" key="4">
    <source>
        <dbReference type="Proteomes" id="UP001460270"/>
    </source>
</evidence>
<dbReference type="AlphaFoldDB" id="A0AAW0P5H3"/>
<dbReference type="GO" id="GO:0006357">
    <property type="term" value="P:regulation of transcription by RNA polymerase II"/>
    <property type="evidence" value="ECO:0007669"/>
    <property type="project" value="TreeGrafter"/>
</dbReference>
<protein>
    <recommendedName>
        <fullName evidence="2">MADF domain-containing protein</fullName>
    </recommendedName>
</protein>
<dbReference type="Proteomes" id="UP001460270">
    <property type="component" value="Unassembled WGS sequence"/>
</dbReference>
<proteinExistence type="predicted"/>
<dbReference type="EMBL" id="JBBPFD010000008">
    <property type="protein sequence ID" value="KAK7915497.1"/>
    <property type="molecule type" value="Genomic_DNA"/>
</dbReference>
<dbReference type="PANTHER" id="PTHR12243:SF48">
    <property type="entry name" value="MADF DOMAIN-CONTAINING PROTEIN"/>
    <property type="match status" value="1"/>
</dbReference>
<feature type="compositionally biased region" description="Low complexity" evidence="1">
    <location>
        <begin position="129"/>
        <end position="152"/>
    </location>
</feature>
<dbReference type="PROSITE" id="PS51029">
    <property type="entry name" value="MADF"/>
    <property type="match status" value="1"/>
</dbReference>
<evidence type="ECO:0000259" key="2">
    <source>
        <dbReference type="PROSITE" id="PS51029"/>
    </source>
</evidence>
<dbReference type="InterPro" id="IPR006578">
    <property type="entry name" value="MADF-dom"/>
</dbReference>
<sequence length="218" mass="24348">MGVDDELILAVFAKPVLYNVTMKEYRDRIKKDIAWRRTSEEVGLSVDICKKWWKSLRDTYMKERRKAKEKRSGSAVLTFLDRFISPRETSGNMTRVEEMQASDDRPEEQEEAAGGLSEVGDTIDEDRQSPLPELPAAAASSSSSEQVGPSAAPTDPSRKRARKRPAGRAMDFEQELLLALQQKTAPRAQTEDEHFLVSASSPAEGPAAIQRFCEISNS</sequence>
<reference evidence="4" key="1">
    <citation type="submission" date="2024-04" db="EMBL/GenBank/DDBJ databases">
        <title>Salinicola lusitanus LLJ914,a marine bacterium isolated from the Okinawa Trough.</title>
        <authorList>
            <person name="Li J."/>
        </authorList>
    </citation>
    <scope>NUCLEOTIDE SEQUENCE [LARGE SCALE GENOMIC DNA]</scope>
</reference>
<organism evidence="3 4">
    <name type="scientific">Mugilogobius chulae</name>
    <name type="common">yellowstripe goby</name>
    <dbReference type="NCBI Taxonomy" id="88201"/>
    <lineage>
        <taxon>Eukaryota</taxon>
        <taxon>Metazoa</taxon>
        <taxon>Chordata</taxon>
        <taxon>Craniata</taxon>
        <taxon>Vertebrata</taxon>
        <taxon>Euteleostomi</taxon>
        <taxon>Actinopterygii</taxon>
        <taxon>Neopterygii</taxon>
        <taxon>Teleostei</taxon>
        <taxon>Neoteleostei</taxon>
        <taxon>Acanthomorphata</taxon>
        <taxon>Gobiaria</taxon>
        <taxon>Gobiiformes</taxon>
        <taxon>Gobioidei</taxon>
        <taxon>Gobiidae</taxon>
        <taxon>Gobionellinae</taxon>
        <taxon>Mugilogobius</taxon>
    </lineage>
</organism>
<feature type="region of interest" description="Disordered" evidence="1">
    <location>
        <begin position="89"/>
        <end position="170"/>
    </location>
</feature>
<evidence type="ECO:0000313" key="3">
    <source>
        <dbReference type="EMBL" id="KAK7915497.1"/>
    </source>
</evidence>
<keyword evidence="4" id="KW-1185">Reference proteome</keyword>
<gene>
    <name evidence="3" type="ORF">WMY93_011258</name>
</gene>
<dbReference type="InterPro" id="IPR039353">
    <property type="entry name" value="TF_Adf1"/>
</dbReference>
<dbReference type="PANTHER" id="PTHR12243">
    <property type="entry name" value="MADF DOMAIN TRANSCRIPTION FACTOR"/>
    <property type="match status" value="1"/>
</dbReference>
<comment type="caution">
    <text evidence="3">The sequence shown here is derived from an EMBL/GenBank/DDBJ whole genome shotgun (WGS) entry which is preliminary data.</text>
</comment>
<feature type="domain" description="MADF" evidence="2">
    <location>
        <begin position="6"/>
        <end position="85"/>
    </location>
</feature>
<dbReference type="GO" id="GO:0005634">
    <property type="term" value="C:nucleus"/>
    <property type="evidence" value="ECO:0007669"/>
    <property type="project" value="TreeGrafter"/>
</dbReference>
<dbReference type="GO" id="GO:0005667">
    <property type="term" value="C:transcription regulator complex"/>
    <property type="evidence" value="ECO:0007669"/>
    <property type="project" value="TreeGrafter"/>
</dbReference>
<name>A0AAW0P5H3_9GOBI</name>
<accession>A0AAW0P5H3</accession>
<dbReference type="SMART" id="SM00595">
    <property type="entry name" value="MADF"/>
    <property type="match status" value="1"/>
</dbReference>